<feature type="chain" id="PRO_5019546363" description="Netrin receptor UNC5A-D-like N-terminal domain-containing protein" evidence="7">
    <location>
        <begin position="25"/>
        <end position="187"/>
    </location>
</feature>
<dbReference type="EMBL" id="RQTK01000171">
    <property type="protein sequence ID" value="RUS85398.1"/>
    <property type="molecule type" value="Genomic_DNA"/>
</dbReference>
<name>A0A433TV70_ELYCH</name>
<dbReference type="InterPro" id="IPR057755">
    <property type="entry name" value="UNC5A-D-like_N"/>
</dbReference>
<gene>
    <name evidence="9" type="ORF">EGW08_006841</name>
</gene>
<keyword evidence="7" id="KW-0732">Signal</keyword>
<dbReference type="AlphaFoldDB" id="A0A433TV70"/>
<proteinExistence type="predicted"/>
<sequence length="187" mass="20578">MGTPSDTFRRGAVVVVLFISGCIAQGLDGFPFGSSDPLTQGLPEWELQPLSNYYVVTGKPATITCRATPAITITFRCAGRQVPAKSQTNREMVDRRTRRKTLESSIQVTKEEVDEYYGKDGYSCRCFAQNNVQGSVKPGVVESMPGRVETAVLKQHFRSIPLNDKVLENQPVKLDCLPPEGRPSPTV</sequence>
<evidence type="ECO:0000313" key="9">
    <source>
        <dbReference type="EMBL" id="RUS85398.1"/>
    </source>
</evidence>
<dbReference type="Pfam" id="PF25609">
    <property type="entry name" value="Unc5_NetrinR_N"/>
    <property type="match status" value="1"/>
</dbReference>
<keyword evidence="3" id="KW-1015">Disulfide bond</keyword>
<keyword evidence="5" id="KW-0325">Glycoprotein</keyword>
<keyword evidence="2" id="KW-0472">Membrane</keyword>
<evidence type="ECO:0000256" key="2">
    <source>
        <dbReference type="ARBA" id="ARBA00023136"/>
    </source>
</evidence>
<protein>
    <recommendedName>
        <fullName evidence="8">Netrin receptor UNC5A-D-like N-terminal domain-containing protein</fullName>
    </recommendedName>
</protein>
<feature type="non-terminal residue" evidence="9">
    <location>
        <position position="187"/>
    </location>
</feature>
<comment type="subcellular location">
    <subcellularLocation>
        <location evidence="1">Membrane</location>
        <topology evidence="1">Single-pass type I membrane protein</topology>
    </subcellularLocation>
</comment>
<evidence type="ECO:0000256" key="7">
    <source>
        <dbReference type="SAM" id="SignalP"/>
    </source>
</evidence>
<evidence type="ECO:0000313" key="10">
    <source>
        <dbReference type="Proteomes" id="UP000271974"/>
    </source>
</evidence>
<evidence type="ECO:0000256" key="4">
    <source>
        <dbReference type="ARBA" id="ARBA00023170"/>
    </source>
</evidence>
<evidence type="ECO:0000256" key="5">
    <source>
        <dbReference type="ARBA" id="ARBA00023180"/>
    </source>
</evidence>
<reference evidence="9 10" key="1">
    <citation type="submission" date="2019-01" db="EMBL/GenBank/DDBJ databases">
        <title>A draft genome assembly of the solar-powered sea slug Elysia chlorotica.</title>
        <authorList>
            <person name="Cai H."/>
            <person name="Li Q."/>
            <person name="Fang X."/>
            <person name="Li J."/>
            <person name="Curtis N.E."/>
            <person name="Altenburger A."/>
            <person name="Shibata T."/>
            <person name="Feng M."/>
            <person name="Maeda T."/>
            <person name="Schwartz J.A."/>
            <person name="Shigenobu S."/>
            <person name="Lundholm N."/>
            <person name="Nishiyama T."/>
            <person name="Yang H."/>
            <person name="Hasebe M."/>
            <person name="Li S."/>
            <person name="Pierce S.K."/>
            <person name="Wang J."/>
        </authorList>
    </citation>
    <scope>NUCLEOTIDE SEQUENCE [LARGE SCALE GENOMIC DNA]</scope>
    <source>
        <strain evidence="9">EC2010</strain>
        <tissue evidence="9">Whole organism of an adult</tissue>
    </source>
</reference>
<dbReference type="InterPro" id="IPR036179">
    <property type="entry name" value="Ig-like_dom_sf"/>
</dbReference>
<evidence type="ECO:0000256" key="3">
    <source>
        <dbReference type="ARBA" id="ARBA00023157"/>
    </source>
</evidence>
<dbReference type="OrthoDB" id="5973910at2759"/>
<evidence type="ECO:0000259" key="8">
    <source>
        <dbReference type="Pfam" id="PF25609"/>
    </source>
</evidence>
<evidence type="ECO:0000256" key="1">
    <source>
        <dbReference type="ARBA" id="ARBA00004479"/>
    </source>
</evidence>
<dbReference type="Gene3D" id="2.60.40.10">
    <property type="entry name" value="Immunoglobulins"/>
    <property type="match status" value="1"/>
</dbReference>
<feature type="domain" description="Netrin receptor UNC5A-D-like N-terminal" evidence="8">
    <location>
        <begin position="41"/>
        <end position="131"/>
    </location>
</feature>
<comment type="caution">
    <text evidence="9">The sequence shown here is derived from an EMBL/GenBank/DDBJ whole genome shotgun (WGS) entry which is preliminary data.</text>
</comment>
<organism evidence="9 10">
    <name type="scientific">Elysia chlorotica</name>
    <name type="common">Eastern emerald elysia</name>
    <name type="synonym">Sea slug</name>
    <dbReference type="NCBI Taxonomy" id="188477"/>
    <lineage>
        <taxon>Eukaryota</taxon>
        <taxon>Metazoa</taxon>
        <taxon>Spiralia</taxon>
        <taxon>Lophotrochozoa</taxon>
        <taxon>Mollusca</taxon>
        <taxon>Gastropoda</taxon>
        <taxon>Heterobranchia</taxon>
        <taxon>Euthyneura</taxon>
        <taxon>Panpulmonata</taxon>
        <taxon>Sacoglossa</taxon>
        <taxon>Placobranchoidea</taxon>
        <taxon>Plakobranchidae</taxon>
        <taxon>Elysia</taxon>
    </lineage>
</organism>
<dbReference type="Proteomes" id="UP000271974">
    <property type="component" value="Unassembled WGS sequence"/>
</dbReference>
<dbReference type="SUPFAM" id="SSF48726">
    <property type="entry name" value="Immunoglobulin"/>
    <property type="match status" value="1"/>
</dbReference>
<evidence type="ECO:0000256" key="6">
    <source>
        <dbReference type="ARBA" id="ARBA00023319"/>
    </source>
</evidence>
<keyword evidence="4" id="KW-0675">Receptor</keyword>
<dbReference type="InterPro" id="IPR013783">
    <property type="entry name" value="Ig-like_fold"/>
</dbReference>
<feature type="signal peptide" evidence="7">
    <location>
        <begin position="1"/>
        <end position="24"/>
    </location>
</feature>
<dbReference type="STRING" id="188477.A0A433TV70"/>
<accession>A0A433TV70</accession>
<keyword evidence="6" id="KW-0393">Immunoglobulin domain</keyword>
<keyword evidence="10" id="KW-1185">Reference proteome</keyword>